<evidence type="ECO:0000256" key="2">
    <source>
        <dbReference type="ARBA" id="ARBA00022692"/>
    </source>
</evidence>
<dbReference type="Proteomes" id="UP001236657">
    <property type="component" value="Chromosome"/>
</dbReference>
<evidence type="ECO:0000256" key="4">
    <source>
        <dbReference type="ARBA" id="ARBA00023136"/>
    </source>
</evidence>
<keyword evidence="3 5" id="KW-1133">Transmembrane helix</keyword>
<evidence type="ECO:0000313" key="7">
    <source>
        <dbReference type="EMBL" id="WML91520.1"/>
    </source>
</evidence>
<evidence type="ECO:0000256" key="1">
    <source>
        <dbReference type="ARBA" id="ARBA00004141"/>
    </source>
</evidence>
<dbReference type="EMBL" id="CP133218">
    <property type="protein sequence ID" value="WML91520.1"/>
    <property type="molecule type" value="Genomic_DNA"/>
</dbReference>
<keyword evidence="4 5" id="KW-0472">Membrane</keyword>
<evidence type="ECO:0000259" key="6">
    <source>
        <dbReference type="Pfam" id="PF06271"/>
    </source>
</evidence>
<organism evidence="7 8">
    <name type="scientific">Thiothrix lacustris</name>
    <dbReference type="NCBI Taxonomy" id="525917"/>
    <lineage>
        <taxon>Bacteria</taxon>
        <taxon>Pseudomonadati</taxon>
        <taxon>Pseudomonadota</taxon>
        <taxon>Gammaproteobacteria</taxon>
        <taxon>Thiotrichales</taxon>
        <taxon>Thiotrichaceae</taxon>
        <taxon>Thiothrix</taxon>
    </lineage>
</organism>
<proteinExistence type="predicted"/>
<evidence type="ECO:0000256" key="3">
    <source>
        <dbReference type="ARBA" id="ARBA00022989"/>
    </source>
</evidence>
<feature type="transmembrane region" description="Helical" evidence="5">
    <location>
        <begin position="31"/>
        <end position="53"/>
    </location>
</feature>
<reference evidence="7 8" key="1">
    <citation type="submission" date="2023-08" db="EMBL/GenBank/DDBJ databases">
        <title>New molecular markers tilS and rpoB for phylogenetic and monitoring studies of the genus Thiothrix biodiversity.</title>
        <authorList>
            <person name="Ravin N.V."/>
            <person name="Smolyakov D."/>
            <person name="Markov N.D."/>
            <person name="Beletsky A.V."/>
            <person name="Mardanov A.V."/>
            <person name="Rudenko T.S."/>
            <person name="Grabovich M.Y."/>
        </authorList>
    </citation>
    <scope>NUCLEOTIDE SEQUENCE [LARGE SCALE GENOMIC DNA]</scope>
    <source>
        <strain evidence="7 8">MK1</strain>
    </source>
</reference>
<dbReference type="InterPro" id="IPR010432">
    <property type="entry name" value="RDD"/>
</dbReference>
<comment type="subcellular location">
    <subcellularLocation>
        <location evidence="1">Membrane</location>
        <topology evidence="1">Multi-pass membrane protein</topology>
    </subcellularLocation>
</comment>
<accession>A0ABY9MVQ1</accession>
<keyword evidence="2 5" id="KW-0812">Transmembrane</keyword>
<keyword evidence="8" id="KW-1185">Reference proteome</keyword>
<protein>
    <submittedName>
        <fullName evidence="7">RDD family protein</fullName>
    </submittedName>
</protein>
<sequence length="102" mass="11221">MKMNSPISPPARGYFLSRLGNIPSSNMGMRLLAVAFDWLLISLLLTLVLLLTFGQTWLLYQVSYADSALYLVVVAVPLAYFGGFWGLLGATPGKLLLSPWLE</sequence>
<name>A0ABY9MVQ1_9GAMM</name>
<evidence type="ECO:0000313" key="8">
    <source>
        <dbReference type="Proteomes" id="UP001236657"/>
    </source>
</evidence>
<evidence type="ECO:0000256" key="5">
    <source>
        <dbReference type="SAM" id="Phobius"/>
    </source>
</evidence>
<feature type="transmembrane region" description="Helical" evidence="5">
    <location>
        <begin position="68"/>
        <end position="88"/>
    </location>
</feature>
<dbReference type="RefSeq" id="WP_084260502.1">
    <property type="nucleotide sequence ID" value="NZ_CP133218.1"/>
</dbReference>
<dbReference type="Pfam" id="PF06271">
    <property type="entry name" value="RDD"/>
    <property type="match status" value="1"/>
</dbReference>
<feature type="domain" description="RDD" evidence="6">
    <location>
        <begin position="27"/>
        <end position="97"/>
    </location>
</feature>
<gene>
    <name evidence="7" type="ORF">RCF98_03980</name>
</gene>